<dbReference type="EMBL" id="UINC01177398">
    <property type="protein sequence ID" value="SVD85019.1"/>
    <property type="molecule type" value="Genomic_DNA"/>
</dbReference>
<sequence>QRVDLLCQQLPIIPTVSNAIRKHALLVEGSITHRNYLQPRATVNALFPAPADHPKAGDSDAQFPHTVLLPVHPRRKCRVTFGPRPRTAISINVALLPTTLELSPSGHSNRSYQHSRPPNSPFLRPAASFFWRSAPCSLHHLLRRFYSRSLLRKRFRMEGI</sequence>
<feature type="non-terminal residue" evidence="1">
    <location>
        <position position="1"/>
    </location>
</feature>
<name>A0A382YPW2_9ZZZZ</name>
<accession>A0A382YPW2</accession>
<evidence type="ECO:0000313" key="1">
    <source>
        <dbReference type="EMBL" id="SVD85019.1"/>
    </source>
</evidence>
<protein>
    <submittedName>
        <fullName evidence="1">Uncharacterized protein</fullName>
    </submittedName>
</protein>
<organism evidence="1">
    <name type="scientific">marine metagenome</name>
    <dbReference type="NCBI Taxonomy" id="408172"/>
    <lineage>
        <taxon>unclassified sequences</taxon>
        <taxon>metagenomes</taxon>
        <taxon>ecological metagenomes</taxon>
    </lineage>
</organism>
<dbReference type="AlphaFoldDB" id="A0A382YPW2"/>
<proteinExistence type="predicted"/>
<gene>
    <name evidence="1" type="ORF">METZ01_LOCUS437873</name>
</gene>
<reference evidence="1" key="1">
    <citation type="submission" date="2018-05" db="EMBL/GenBank/DDBJ databases">
        <authorList>
            <person name="Lanie J.A."/>
            <person name="Ng W.-L."/>
            <person name="Kazmierczak K.M."/>
            <person name="Andrzejewski T.M."/>
            <person name="Davidsen T.M."/>
            <person name="Wayne K.J."/>
            <person name="Tettelin H."/>
            <person name="Glass J.I."/>
            <person name="Rusch D."/>
            <person name="Podicherti R."/>
            <person name="Tsui H.-C.T."/>
            <person name="Winkler M.E."/>
        </authorList>
    </citation>
    <scope>NUCLEOTIDE SEQUENCE</scope>
</reference>